<dbReference type="Proteomes" id="UP001162001">
    <property type="component" value="Segment"/>
</dbReference>
<protein>
    <submittedName>
        <fullName evidence="1">Uncharacterized protein</fullName>
    </submittedName>
</protein>
<keyword evidence="2" id="KW-1185">Reference proteome</keyword>
<evidence type="ECO:0000313" key="1">
    <source>
        <dbReference type="EMBL" id="QKF93885.1"/>
    </source>
</evidence>
<proteinExistence type="predicted"/>
<organism evidence="1 2">
    <name type="scientific">Fadolivirus FV1/VV64</name>
    <dbReference type="NCBI Taxonomy" id="3070911"/>
    <lineage>
        <taxon>Viruses</taxon>
        <taxon>Varidnaviria</taxon>
        <taxon>Bamfordvirae</taxon>
        <taxon>Nucleocytoviricota</taxon>
        <taxon>Megaviricetes</taxon>
        <taxon>Imitervirales</taxon>
        <taxon>Mimiviridae</taxon>
        <taxon>Klosneuvirinae</taxon>
        <taxon>Fadolivirus</taxon>
        <taxon>Fadolivirus algeromassiliense</taxon>
    </lineage>
</organism>
<accession>A0A7D3QU57</accession>
<reference evidence="1 2" key="1">
    <citation type="submission" date="2020-04" db="EMBL/GenBank/DDBJ databases">
        <title>Advantages and limits of metagenomic assembly and binning of a giant virus.</title>
        <authorList>
            <person name="Schulz F."/>
            <person name="Andreani J."/>
            <person name="Francis R."/>
            <person name="Boudjemaa H."/>
            <person name="Bou Khalil J.Y."/>
            <person name="Lee J."/>
            <person name="La Scola B."/>
            <person name="Woyke T."/>
        </authorList>
    </citation>
    <scope>NUCLEOTIDE SEQUENCE [LARGE SCALE GENOMIC DNA]</scope>
    <source>
        <strain evidence="1 2">FV1/VV64</strain>
    </source>
</reference>
<dbReference type="EMBL" id="MT418680">
    <property type="protein sequence ID" value="QKF93885.1"/>
    <property type="molecule type" value="Genomic_DNA"/>
</dbReference>
<evidence type="ECO:0000313" key="2">
    <source>
        <dbReference type="Proteomes" id="UP001162001"/>
    </source>
</evidence>
<name>A0A7D3QU57_9VIRU</name>
<sequence>MKYKFYGSLHDLIHFVLPNINDILKKDDILYTTTLYKQIINYYNDTFTVNPYCDTGVGDDSDDKYPIDILTMYPTFCNHTINKQLSDNKEVIYDNFILLDEICDNEIESYLDKKIVIFDINTDNAVSLLEHCEIFITSNKNHKDFALISKCKNVILLTNQILDSYDYDYNPFNSNLIISESLYNIKLKFYFFPESEKSILYTTYQNCTYDKEIKLIKKNEMSDMIKFMYFDNEYPLLINTNYVCCGNFEEELINKFSKLVPKNFDICYLYKDDIHNNSIFIINPKKHMSNINYTNVYYLKLLNVTYFNKALIMNGIGDLVMLDYHYDLSLYKYLYIITNNSNASVELIKMTNAYNYDYLVEYDTQKKFNLFNFLSYNNLMQHSIVPVYLKQELLHVDSYSVFDIFPKMELVSKDKIKYKLNYKCTCNTHKIQCQSHIINIKCDISSFKLPDKYVVIAPYTINSPFYCYICKKDHQQICPVNNNGRQYNDIDWNNTIYLINNVFKIPGVIIGTIKIPDKYLVSNIIDLTNKTSIVESFEIVKRAYAYIGIDTCFAVLSSKCLKYNLIKSVNNFRWINQYYNNNINNTIYLFENIPKIYSVV</sequence>
<gene>
    <name evidence="1" type="ORF">Fadolivirus_1_427</name>
</gene>